<dbReference type="InterPro" id="IPR009075">
    <property type="entry name" value="AcylCo_DH/oxidase_C"/>
</dbReference>
<keyword evidence="3 5" id="KW-0285">Flavoprotein</keyword>
<dbReference type="SUPFAM" id="SSF47203">
    <property type="entry name" value="Acyl-CoA dehydrogenase C-terminal domain-like"/>
    <property type="match status" value="1"/>
</dbReference>
<protein>
    <recommendedName>
        <fullName evidence="11">Acyl-CoA dehydrogenase</fullName>
    </recommendedName>
</protein>
<evidence type="ECO:0000256" key="4">
    <source>
        <dbReference type="ARBA" id="ARBA00022827"/>
    </source>
</evidence>
<evidence type="ECO:0008006" key="11">
    <source>
        <dbReference type="Google" id="ProtNLM"/>
    </source>
</evidence>
<evidence type="ECO:0000256" key="1">
    <source>
        <dbReference type="ARBA" id="ARBA00001974"/>
    </source>
</evidence>
<feature type="domain" description="Acyl-CoA oxidase/dehydrogenase middle" evidence="7">
    <location>
        <begin position="125"/>
        <end position="219"/>
    </location>
</feature>
<evidence type="ECO:0000256" key="5">
    <source>
        <dbReference type="RuleBase" id="RU362125"/>
    </source>
</evidence>
<dbReference type="GO" id="GO:0050660">
    <property type="term" value="F:flavin adenine dinucleotide binding"/>
    <property type="evidence" value="ECO:0007669"/>
    <property type="project" value="InterPro"/>
</dbReference>
<comment type="cofactor">
    <cofactor evidence="1 5">
        <name>FAD</name>
        <dbReference type="ChEBI" id="CHEBI:57692"/>
    </cofactor>
</comment>
<evidence type="ECO:0000256" key="3">
    <source>
        <dbReference type="ARBA" id="ARBA00022630"/>
    </source>
</evidence>
<dbReference type="Pfam" id="PF00441">
    <property type="entry name" value="Acyl-CoA_dh_1"/>
    <property type="match status" value="1"/>
</dbReference>
<dbReference type="InterPro" id="IPR046373">
    <property type="entry name" value="Acyl-CoA_Oxase/DH_mid-dom_sf"/>
</dbReference>
<dbReference type="EMBL" id="FTOT01000004">
    <property type="protein sequence ID" value="SIT02740.1"/>
    <property type="molecule type" value="Genomic_DNA"/>
</dbReference>
<dbReference type="InterPro" id="IPR013786">
    <property type="entry name" value="AcylCoA_DH/ox_N"/>
</dbReference>
<evidence type="ECO:0000259" key="6">
    <source>
        <dbReference type="Pfam" id="PF00441"/>
    </source>
</evidence>
<evidence type="ECO:0000259" key="7">
    <source>
        <dbReference type="Pfam" id="PF02770"/>
    </source>
</evidence>
<dbReference type="Pfam" id="PF02770">
    <property type="entry name" value="Acyl-CoA_dh_M"/>
    <property type="match status" value="1"/>
</dbReference>
<evidence type="ECO:0000259" key="8">
    <source>
        <dbReference type="Pfam" id="PF02771"/>
    </source>
</evidence>
<evidence type="ECO:0000313" key="9">
    <source>
        <dbReference type="EMBL" id="SIT02740.1"/>
    </source>
</evidence>
<dbReference type="SUPFAM" id="SSF56645">
    <property type="entry name" value="Acyl-CoA dehydrogenase NM domain-like"/>
    <property type="match status" value="1"/>
</dbReference>
<dbReference type="Proteomes" id="UP000186141">
    <property type="component" value="Unassembled WGS sequence"/>
</dbReference>
<dbReference type="Pfam" id="PF02771">
    <property type="entry name" value="Acyl-CoA_dh_N"/>
    <property type="match status" value="1"/>
</dbReference>
<gene>
    <name evidence="9" type="ORF">SAMN05421774_104193</name>
</gene>
<feature type="domain" description="Acyl-CoA dehydrogenase/oxidase N-terminal" evidence="8">
    <location>
        <begin position="20"/>
        <end position="121"/>
    </location>
</feature>
<feature type="domain" description="Acyl-CoA dehydrogenase/oxidase C-terminal" evidence="6">
    <location>
        <begin position="235"/>
        <end position="380"/>
    </location>
</feature>
<keyword evidence="4 5" id="KW-0274">FAD</keyword>
<reference evidence="9 10" key="1">
    <citation type="submission" date="2017-01" db="EMBL/GenBank/DDBJ databases">
        <authorList>
            <person name="Mah S.A."/>
            <person name="Swanson W.J."/>
            <person name="Moy G.W."/>
            <person name="Vacquier V.D."/>
        </authorList>
    </citation>
    <scope>NUCLEOTIDE SEQUENCE [LARGE SCALE GENOMIC DNA]</scope>
    <source>
        <strain evidence="9 10">DSM 26375</strain>
    </source>
</reference>
<dbReference type="GO" id="GO:0003995">
    <property type="term" value="F:acyl-CoA dehydrogenase activity"/>
    <property type="evidence" value="ECO:0007669"/>
    <property type="project" value="TreeGrafter"/>
</dbReference>
<dbReference type="STRING" id="1086013.SAMN05421774_104193"/>
<organism evidence="9 10">
    <name type="scientific">Gemmobacter megaterium</name>
    <dbReference type="NCBI Taxonomy" id="1086013"/>
    <lineage>
        <taxon>Bacteria</taxon>
        <taxon>Pseudomonadati</taxon>
        <taxon>Pseudomonadota</taxon>
        <taxon>Alphaproteobacteria</taxon>
        <taxon>Rhodobacterales</taxon>
        <taxon>Paracoccaceae</taxon>
        <taxon>Gemmobacter</taxon>
    </lineage>
</organism>
<evidence type="ECO:0000313" key="10">
    <source>
        <dbReference type="Proteomes" id="UP000186141"/>
    </source>
</evidence>
<comment type="similarity">
    <text evidence="2 5">Belongs to the acyl-CoA dehydrogenase family.</text>
</comment>
<name>A0A1N7NWP2_9RHOB</name>
<dbReference type="Gene3D" id="1.10.540.10">
    <property type="entry name" value="Acyl-CoA dehydrogenase/oxidase, N-terminal domain"/>
    <property type="match status" value="1"/>
</dbReference>
<dbReference type="Gene3D" id="2.40.110.10">
    <property type="entry name" value="Butyryl-CoA Dehydrogenase, subunit A, domain 2"/>
    <property type="match status" value="1"/>
</dbReference>
<dbReference type="AlphaFoldDB" id="A0A1N7NWP2"/>
<dbReference type="Gene3D" id="1.20.140.10">
    <property type="entry name" value="Butyryl-CoA Dehydrogenase, subunit A, domain 3"/>
    <property type="match status" value="1"/>
</dbReference>
<dbReference type="OrthoDB" id="7337146at2"/>
<sequence>MTYQPLAQPHGPVNANRIAAAVEFADRVLAPQGEAWDTGTASPESALREAISMFTGTAIPRDLGGFGDGVATQLRIYEELARRDMGFTCALAVHTNVTVAMSLSPNAALRAAALPRLISGQAVGAFLLTEPGAGSDATAITTHAQRVTGGYAVSGRKAWVTNGLYADIFAAFCQTEPGSGARGVTALGFARGDSGVLVEPALDLMGSAAMGTTDLTFDGAFAPDTAVAFAPGTAFKAAMYGIDVARLGVAAMCNGAAMGAMDRALAYAAGRSTFGKPVIDHQGMQWILADAATAIEASRSLTFQAARHFETGTPDATLTAHAKKLGTRSAFDTISQTMRALGANALKRENGFARQLAAVRIAECMDGTGEIMNIVIGRALRAQG</sequence>
<evidence type="ECO:0000256" key="2">
    <source>
        <dbReference type="ARBA" id="ARBA00009347"/>
    </source>
</evidence>
<proteinExistence type="inferred from homology"/>
<dbReference type="InterPro" id="IPR009100">
    <property type="entry name" value="AcylCoA_DH/oxidase_NM_dom_sf"/>
</dbReference>
<dbReference type="InterPro" id="IPR006091">
    <property type="entry name" value="Acyl-CoA_Oxase/DH_mid-dom"/>
</dbReference>
<keyword evidence="5" id="KW-0560">Oxidoreductase</keyword>
<dbReference type="InterPro" id="IPR037069">
    <property type="entry name" value="AcylCoA_DH/ox_N_sf"/>
</dbReference>
<accession>A0A1N7NWP2</accession>
<dbReference type="RefSeq" id="WP_076531445.1">
    <property type="nucleotide sequence ID" value="NZ_BMEH01000004.1"/>
</dbReference>
<dbReference type="PANTHER" id="PTHR43884">
    <property type="entry name" value="ACYL-COA DEHYDROGENASE"/>
    <property type="match status" value="1"/>
</dbReference>
<keyword evidence="10" id="KW-1185">Reference proteome</keyword>
<dbReference type="PANTHER" id="PTHR43884:SF12">
    <property type="entry name" value="ISOVALERYL-COA DEHYDROGENASE, MITOCHONDRIAL-RELATED"/>
    <property type="match status" value="1"/>
</dbReference>
<dbReference type="InterPro" id="IPR036250">
    <property type="entry name" value="AcylCo_DH-like_C"/>
</dbReference>